<evidence type="ECO:0000256" key="1">
    <source>
        <dbReference type="SAM" id="MobiDB-lite"/>
    </source>
</evidence>
<dbReference type="GeneID" id="20674973"/>
<feature type="region of interest" description="Disordered" evidence="1">
    <location>
        <begin position="153"/>
        <end position="174"/>
    </location>
</feature>
<dbReference type="RefSeq" id="XP_009540998.1">
    <property type="nucleotide sequence ID" value="XM_009542703.1"/>
</dbReference>
<keyword evidence="3" id="KW-1185">Reference proteome</keyword>
<organism evidence="2 3">
    <name type="scientific">Heterobasidion irregulare (strain TC 32-1)</name>
    <dbReference type="NCBI Taxonomy" id="747525"/>
    <lineage>
        <taxon>Eukaryota</taxon>
        <taxon>Fungi</taxon>
        <taxon>Dikarya</taxon>
        <taxon>Basidiomycota</taxon>
        <taxon>Agaricomycotina</taxon>
        <taxon>Agaricomycetes</taxon>
        <taxon>Russulales</taxon>
        <taxon>Bondarzewiaceae</taxon>
        <taxon>Heterobasidion</taxon>
        <taxon>Heterobasidion annosum species complex</taxon>
    </lineage>
</organism>
<proteinExistence type="predicted"/>
<dbReference type="HOGENOM" id="CLU_1261657_0_0_1"/>
<dbReference type="InParanoid" id="W4KNT6"/>
<reference evidence="2 3" key="1">
    <citation type="journal article" date="2012" name="New Phytol.">
        <title>Insight into trade-off between wood decay and parasitism from the genome of a fungal forest pathogen.</title>
        <authorList>
            <person name="Olson A."/>
            <person name="Aerts A."/>
            <person name="Asiegbu F."/>
            <person name="Belbahri L."/>
            <person name="Bouzid O."/>
            <person name="Broberg A."/>
            <person name="Canback B."/>
            <person name="Coutinho P.M."/>
            <person name="Cullen D."/>
            <person name="Dalman K."/>
            <person name="Deflorio G."/>
            <person name="van Diepen L.T."/>
            <person name="Dunand C."/>
            <person name="Duplessis S."/>
            <person name="Durling M."/>
            <person name="Gonthier P."/>
            <person name="Grimwood J."/>
            <person name="Fossdal C.G."/>
            <person name="Hansson D."/>
            <person name="Henrissat B."/>
            <person name="Hietala A."/>
            <person name="Himmelstrand K."/>
            <person name="Hoffmeister D."/>
            <person name="Hogberg N."/>
            <person name="James T.Y."/>
            <person name="Karlsson M."/>
            <person name="Kohler A."/>
            <person name="Kues U."/>
            <person name="Lee Y.H."/>
            <person name="Lin Y.C."/>
            <person name="Lind M."/>
            <person name="Lindquist E."/>
            <person name="Lombard V."/>
            <person name="Lucas S."/>
            <person name="Lunden K."/>
            <person name="Morin E."/>
            <person name="Murat C."/>
            <person name="Park J."/>
            <person name="Raffaello T."/>
            <person name="Rouze P."/>
            <person name="Salamov A."/>
            <person name="Schmutz J."/>
            <person name="Solheim H."/>
            <person name="Stahlberg J."/>
            <person name="Velez H."/>
            <person name="de Vries R.P."/>
            <person name="Wiebenga A."/>
            <person name="Woodward S."/>
            <person name="Yakovlev I."/>
            <person name="Garbelotto M."/>
            <person name="Martin F."/>
            <person name="Grigoriev I.V."/>
            <person name="Stenlid J."/>
        </authorList>
    </citation>
    <scope>NUCLEOTIDE SEQUENCE [LARGE SCALE GENOMIC DNA]</scope>
    <source>
        <strain evidence="2 3">TC 32-1</strain>
    </source>
</reference>
<evidence type="ECO:0000313" key="2">
    <source>
        <dbReference type="EMBL" id="ETW87050.1"/>
    </source>
</evidence>
<dbReference type="Proteomes" id="UP000030671">
    <property type="component" value="Unassembled WGS sequence"/>
</dbReference>
<dbReference type="EMBL" id="KI925454">
    <property type="protein sequence ID" value="ETW87050.1"/>
    <property type="molecule type" value="Genomic_DNA"/>
</dbReference>
<protein>
    <submittedName>
        <fullName evidence="2">Uncharacterized protein</fullName>
    </submittedName>
</protein>
<sequence length="219" mass="23184">MSRKLSSVWGGGRYRSASSSISRNEGFFMIDRRCSTCSTLSARRVFRRAGGGDSGKTGTMLMRFPEVLPLSCRPVDVEGRARRGGGDKPELPLTWMKEERVGDPGGDTFLPCAVAGRPAKTDGAPNILDMSEGVRVFECGPGPTELLPACFPPSSALSEGDAGRSGMSTETTSERGLDIDVDAEAKEFTRGRPMSASGPPFCTSASSLSISAGDMICWA</sequence>
<name>W4KNT6_HETIT</name>
<accession>W4KNT6</accession>
<evidence type="ECO:0000313" key="3">
    <source>
        <dbReference type="Proteomes" id="UP000030671"/>
    </source>
</evidence>
<dbReference type="KEGG" id="hir:HETIRDRAFT_437715"/>
<dbReference type="AlphaFoldDB" id="W4KNT6"/>
<gene>
    <name evidence="2" type="ORF">HETIRDRAFT_437715</name>
</gene>